<dbReference type="Gene3D" id="3.40.50.12580">
    <property type="match status" value="1"/>
</dbReference>
<keyword evidence="3" id="KW-1003">Cell membrane</keyword>
<keyword evidence="4 7" id="KW-0808">Transferase</keyword>
<protein>
    <submittedName>
        <fullName evidence="7">CDP-glycerol glycerophosphotransferase (TagB/SpsB family)</fullName>
    </submittedName>
</protein>
<evidence type="ECO:0000256" key="2">
    <source>
        <dbReference type="ARBA" id="ARBA00010488"/>
    </source>
</evidence>
<dbReference type="OrthoDB" id="7220105at2"/>
<dbReference type="InterPro" id="IPR051612">
    <property type="entry name" value="Teichoic_Acid_Biosynth"/>
</dbReference>
<gene>
    <name evidence="7" type="ORF">C7374_10396</name>
</gene>
<dbReference type="InterPro" id="IPR007554">
    <property type="entry name" value="Glycerophosphate_synth"/>
</dbReference>
<evidence type="ECO:0000256" key="1">
    <source>
        <dbReference type="ARBA" id="ARBA00004202"/>
    </source>
</evidence>
<dbReference type="RefSeq" id="WP_111574731.1">
    <property type="nucleotide sequence ID" value="NZ_JBHEEY010000002.1"/>
</dbReference>
<dbReference type="InterPro" id="IPR043149">
    <property type="entry name" value="TagF_N"/>
</dbReference>
<dbReference type="InterPro" id="IPR043148">
    <property type="entry name" value="TagF_C"/>
</dbReference>
<keyword evidence="8" id="KW-1185">Reference proteome</keyword>
<dbReference type="GO" id="GO:0019350">
    <property type="term" value="P:teichoic acid biosynthetic process"/>
    <property type="evidence" value="ECO:0007669"/>
    <property type="project" value="UniProtKB-KW"/>
</dbReference>
<keyword evidence="5" id="KW-0777">Teichoic acid biosynthesis</keyword>
<evidence type="ECO:0000256" key="5">
    <source>
        <dbReference type="ARBA" id="ARBA00022944"/>
    </source>
</evidence>
<reference evidence="7 8" key="1">
    <citation type="submission" date="2018-06" db="EMBL/GenBank/DDBJ databases">
        <title>Genomic Encyclopedia of Type Strains, Phase IV (KMG-IV): sequencing the most valuable type-strain genomes for metagenomic binning, comparative biology and taxonomic classification.</title>
        <authorList>
            <person name="Goeker M."/>
        </authorList>
    </citation>
    <scope>NUCLEOTIDE SEQUENCE [LARGE SCALE GENOMIC DNA]</scope>
    <source>
        <strain evidence="7 8">DSM 26720</strain>
    </source>
</reference>
<evidence type="ECO:0000256" key="4">
    <source>
        <dbReference type="ARBA" id="ARBA00022679"/>
    </source>
</evidence>
<evidence type="ECO:0000256" key="3">
    <source>
        <dbReference type="ARBA" id="ARBA00022475"/>
    </source>
</evidence>
<dbReference type="GO" id="GO:0005886">
    <property type="term" value="C:plasma membrane"/>
    <property type="evidence" value="ECO:0007669"/>
    <property type="project" value="UniProtKB-SubCell"/>
</dbReference>
<evidence type="ECO:0000313" key="8">
    <source>
        <dbReference type="Proteomes" id="UP000249453"/>
    </source>
</evidence>
<dbReference type="Gene3D" id="3.40.50.11820">
    <property type="match status" value="1"/>
</dbReference>
<accession>A0A364JWE2</accession>
<name>A0A364JWE2_9HYPH</name>
<dbReference type="Pfam" id="PF05045">
    <property type="entry name" value="RgpF"/>
    <property type="match status" value="1"/>
</dbReference>
<sequence>MRLRNKVGKIKELWKNKEVGLHIDREFYKRINTDVCEAGVDPFVHYILHGYAEGRDPAPWFSTKGYIKQNPDVANSKLNPFYHYLKYGRREGRRVLPSNALASSNKSKYRDFFPSAVTDHVGALKQYLLSQHMSGRADVNENIFNTLDDLVAKGIEVLPIGDISLELHMAAIYPYFDKDFYLRHNPDVAAAGINPLVHYCKHGWSELRRPNPEFDSWWYCLQYLNVKADTIDPLLHYVLVGKSRDYKTRRPDPIQLRKASVRYQAGQRIKRVCLFAAYDQHGIVDDYVIEYLKDLSQYADIYYLADCDMQPGELSKLDGLVKGAWSIRHGEYDFGSYSRLARELVGWEVLDQYDELILANDSCYLLRPLKSVFQKMDSIETDWWGMQATKGLSITRAEDQKRFPNPIALEEIKSKHLNSFESDYIYNFHIGSYFVVYRKSVIQDKLFRAMLNSVVKQKSKSLIIRKYENGFTRQLIHQGYQFHTYIDELYPFHPIYTESIFELLGKGFPFLKRYLLAENHYFVPDLSDWKERIRSIVPEVKLDKIESNLYRVSNSEKLYRNFRVKRSSEYTPIYPHIRSNSEIASLDQKIPKFDNWWAFPVCAYDHTFAGNDRAVFEEVKSNTNIKKVILTRSKHINVSGENVEIWPLKSIEGQDLLLRSKIVFIKHTPEANIGYPLSGDHHHFINLWHGIPLKRIGYASLDQADNLERLAKEHSRSKAVISSSKVDTLAMASGFYPLSYHDIWMTGLPRHDFIVREFDRLPQDLQAEELRLRKSVGGRRLILFCPTFRNGQNGAGYKFSEAELSALADWLQQNNAVLGVREHMADRHQTYKNQLVGENILDVSSLTYPNIEILFRVSDALITDYSSCFVDYILTGKHLISFAYDLDRYQSLERGMFYDLDFCFPGDICKEFSAVIASLNNASSRNFQNTDPSFRWKKKLFFDYEGDRNAARVVSRVKALIGGY</sequence>
<evidence type="ECO:0000256" key="6">
    <source>
        <dbReference type="ARBA" id="ARBA00023136"/>
    </source>
</evidence>
<dbReference type="GO" id="GO:0047355">
    <property type="term" value="F:CDP-glycerol glycerophosphotransferase activity"/>
    <property type="evidence" value="ECO:0007669"/>
    <property type="project" value="InterPro"/>
</dbReference>
<keyword evidence="6" id="KW-0472">Membrane</keyword>
<comment type="similarity">
    <text evidence="2">Belongs to the CDP-glycerol glycerophosphotransferase family.</text>
</comment>
<organism evidence="7 8">
    <name type="scientific">Falsochrobactrum ovis</name>
    <dbReference type="NCBI Taxonomy" id="1293442"/>
    <lineage>
        <taxon>Bacteria</taxon>
        <taxon>Pseudomonadati</taxon>
        <taxon>Pseudomonadota</taxon>
        <taxon>Alphaproteobacteria</taxon>
        <taxon>Hyphomicrobiales</taxon>
        <taxon>Brucellaceae</taxon>
        <taxon>Falsochrobactrum</taxon>
    </lineage>
</organism>
<dbReference type="PANTHER" id="PTHR37316:SF3">
    <property type="entry name" value="TEICHOIC ACID GLYCEROL-PHOSPHATE TRANSFERASE"/>
    <property type="match status" value="1"/>
</dbReference>
<dbReference type="Pfam" id="PF04464">
    <property type="entry name" value="Glyphos_transf"/>
    <property type="match status" value="1"/>
</dbReference>
<evidence type="ECO:0000313" key="7">
    <source>
        <dbReference type="EMBL" id="RAK30960.1"/>
    </source>
</evidence>
<dbReference type="EMBL" id="QLMK01000003">
    <property type="protein sequence ID" value="RAK30960.1"/>
    <property type="molecule type" value="Genomic_DNA"/>
</dbReference>
<dbReference type="PANTHER" id="PTHR37316">
    <property type="entry name" value="TEICHOIC ACID GLYCEROL-PHOSPHATE PRIMASE"/>
    <property type="match status" value="1"/>
</dbReference>
<comment type="caution">
    <text evidence="7">The sequence shown here is derived from an EMBL/GenBank/DDBJ whole genome shotgun (WGS) entry which is preliminary data.</text>
</comment>
<proteinExistence type="inferred from homology"/>
<comment type="subcellular location">
    <subcellularLocation>
        <location evidence="1">Cell membrane</location>
        <topology evidence="1">Peripheral membrane protein</topology>
    </subcellularLocation>
</comment>
<dbReference type="Proteomes" id="UP000249453">
    <property type="component" value="Unassembled WGS sequence"/>
</dbReference>
<dbReference type="InterPro" id="IPR007739">
    <property type="entry name" value="RgpF"/>
</dbReference>
<dbReference type="AlphaFoldDB" id="A0A364JWE2"/>